<dbReference type="EMBL" id="JARVKF010000257">
    <property type="protein sequence ID" value="KAK9420105.1"/>
    <property type="molecule type" value="Genomic_DNA"/>
</dbReference>
<organism evidence="2 3">
    <name type="scientific">Seiridium unicorne</name>
    <dbReference type="NCBI Taxonomy" id="138068"/>
    <lineage>
        <taxon>Eukaryota</taxon>
        <taxon>Fungi</taxon>
        <taxon>Dikarya</taxon>
        <taxon>Ascomycota</taxon>
        <taxon>Pezizomycotina</taxon>
        <taxon>Sordariomycetes</taxon>
        <taxon>Xylariomycetidae</taxon>
        <taxon>Amphisphaeriales</taxon>
        <taxon>Sporocadaceae</taxon>
        <taxon>Seiridium</taxon>
    </lineage>
</organism>
<proteinExistence type="predicted"/>
<name>A0ABR2V0W2_9PEZI</name>
<feature type="transmembrane region" description="Helical" evidence="1">
    <location>
        <begin position="52"/>
        <end position="70"/>
    </location>
</feature>
<dbReference type="Proteomes" id="UP001408356">
    <property type="component" value="Unassembled WGS sequence"/>
</dbReference>
<protein>
    <recommendedName>
        <fullName evidence="4">Integral membrane protein TmpA</fullName>
    </recommendedName>
</protein>
<evidence type="ECO:0000313" key="3">
    <source>
        <dbReference type="Proteomes" id="UP001408356"/>
    </source>
</evidence>
<feature type="transmembrane region" description="Helical" evidence="1">
    <location>
        <begin position="229"/>
        <end position="247"/>
    </location>
</feature>
<feature type="transmembrane region" description="Helical" evidence="1">
    <location>
        <begin position="196"/>
        <end position="214"/>
    </location>
</feature>
<keyword evidence="1" id="KW-0472">Membrane</keyword>
<dbReference type="PANTHER" id="PTHR33927:SF3">
    <property type="entry name" value="INTEGRAL MEMBRANE PROTEIN TMPA"/>
    <property type="match status" value="1"/>
</dbReference>
<sequence>MPSPLPRPAGVEKLHFEDDVRSSADIEKQLEPIVHKRFARLRYGILNTYRRLFGLAFIGNLVAFIIVMARDRYLLDCINACAINLLVCGLARQPLVVNALFVSLCAVPRSAPVKLRHLACKIFHLGGVHSGTGIASCVWYIGFLAVYTYQYQPSPATTAVLVLGYLILVVLMVLIGVSTPKFRMMHHDWFELTHRFSTWIVLVLFWAVLLVLASQEQPSMGQFLVSQPAFWAVIIVTVAIIQPWAMLRRVEVTPEPLSKHAIRLHFSHTPIMFGQGISISKHPLRDWHSFATVTDRFDTPTSKFSCLISKAGDWTSSIISQPVSQVWVRGVPTYGFGYVMRVFSRIIVVTTGSGIGPCLSFIDDDSRPQMRVLWQTKSPLQTYSQRTIDLVHKMDPDPLVIDTNISGRVDMLEDVLRLHEEFKAEAVCVISNPMVTKKLVNDLEKRGVYAYGPIFDS</sequence>
<evidence type="ECO:0000256" key="1">
    <source>
        <dbReference type="SAM" id="Phobius"/>
    </source>
</evidence>
<dbReference type="PANTHER" id="PTHR33927">
    <property type="entry name" value="TRANSMEMBRANE PROTEIN"/>
    <property type="match status" value="1"/>
</dbReference>
<dbReference type="InterPro" id="IPR052979">
    <property type="entry name" value="Adenylate-forming_domain"/>
</dbReference>
<keyword evidence="3" id="KW-1185">Reference proteome</keyword>
<feature type="transmembrane region" description="Helical" evidence="1">
    <location>
        <begin position="128"/>
        <end position="150"/>
    </location>
</feature>
<comment type="caution">
    <text evidence="2">The sequence shown here is derived from an EMBL/GenBank/DDBJ whole genome shotgun (WGS) entry which is preliminary data.</text>
</comment>
<keyword evidence="1" id="KW-0812">Transmembrane</keyword>
<keyword evidence="1" id="KW-1133">Transmembrane helix</keyword>
<evidence type="ECO:0008006" key="4">
    <source>
        <dbReference type="Google" id="ProtNLM"/>
    </source>
</evidence>
<gene>
    <name evidence="2" type="ORF">SUNI508_06633</name>
</gene>
<reference evidence="2 3" key="1">
    <citation type="journal article" date="2024" name="J. Plant Pathol.">
        <title>Sequence and assembly of the genome of Seiridium unicorne, isolate CBS 538.82, causal agent of cypress canker disease.</title>
        <authorList>
            <person name="Scali E."/>
            <person name="Rocca G.D."/>
            <person name="Danti R."/>
            <person name="Garbelotto M."/>
            <person name="Barberini S."/>
            <person name="Baroncelli R."/>
            <person name="Emiliani G."/>
        </authorList>
    </citation>
    <scope>NUCLEOTIDE SEQUENCE [LARGE SCALE GENOMIC DNA]</scope>
    <source>
        <strain evidence="2 3">BM-138-508</strain>
    </source>
</reference>
<evidence type="ECO:0000313" key="2">
    <source>
        <dbReference type="EMBL" id="KAK9420105.1"/>
    </source>
</evidence>
<feature type="transmembrane region" description="Helical" evidence="1">
    <location>
        <begin position="156"/>
        <end position="175"/>
    </location>
</feature>
<accession>A0ABR2V0W2</accession>